<sequence length="179" mass="19913">MLHKLFNRQDQRIAATLYAAAVSRARTPVFYRQFRVADSMDGRFDMVTLEVVVLLNRFKGETDKRVRRLSQGIFDMMFTDMDRTLRELGVGDQGVPHRVKKMAQAFYGRLGAYDNALAAGDDVALTEALKRNLYRGAEIAPDILAGFAAYVRGLAAFYAAAPLDGFHAGQLPPAPLPEE</sequence>
<dbReference type="PANTHER" id="PTHR12184:SF1">
    <property type="entry name" value="UBIQUINOL-CYTOCHROME-C REDUCTASE COMPLEX ASSEMBLY FACTOR 1"/>
    <property type="match status" value="1"/>
</dbReference>
<keyword evidence="5" id="KW-1185">Reference proteome</keyword>
<dbReference type="PIRSF" id="PIRSF032079">
    <property type="entry name" value="UCP032079"/>
    <property type="match status" value="1"/>
</dbReference>
<dbReference type="EMBL" id="QGLF01000001">
    <property type="protein sequence ID" value="PWR23719.1"/>
    <property type="molecule type" value="Genomic_DNA"/>
</dbReference>
<name>A0A317E9W9_9PROT</name>
<evidence type="ECO:0000313" key="5">
    <source>
        <dbReference type="Proteomes" id="UP000246077"/>
    </source>
</evidence>
<evidence type="ECO:0000256" key="2">
    <source>
        <dbReference type="ARBA" id="ARBA00006436"/>
    </source>
</evidence>
<dbReference type="Pfam" id="PF03981">
    <property type="entry name" value="Ubiq_cyt_C_chap"/>
    <property type="match status" value="1"/>
</dbReference>
<protein>
    <submittedName>
        <fullName evidence="4">Ubiquinol-cytochrome C chaperone</fullName>
    </submittedName>
</protein>
<dbReference type="InterPro" id="IPR014569">
    <property type="entry name" value="Ubq_cyt-c_CBP3-rel"/>
</dbReference>
<gene>
    <name evidence="4" type="ORF">DKG75_03905</name>
</gene>
<comment type="similarity">
    <text evidence="1">Belongs to the CBP3 family.</text>
</comment>
<evidence type="ECO:0000313" key="4">
    <source>
        <dbReference type="EMBL" id="PWR23719.1"/>
    </source>
</evidence>
<evidence type="ECO:0000256" key="1">
    <source>
        <dbReference type="ARBA" id="ARBA00006407"/>
    </source>
</evidence>
<dbReference type="InterPro" id="IPR021150">
    <property type="entry name" value="Ubiq_cyt_c_chap"/>
</dbReference>
<dbReference type="InterPro" id="IPR007129">
    <property type="entry name" value="Ubiqinol_cyt_c_chaperone_CPB3"/>
</dbReference>
<dbReference type="AlphaFoldDB" id="A0A317E9W9"/>
<organism evidence="4 5">
    <name type="scientific">Zavarzinia compransoris</name>
    <dbReference type="NCBI Taxonomy" id="1264899"/>
    <lineage>
        <taxon>Bacteria</taxon>
        <taxon>Pseudomonadati</taxon>
        <taxon>Pseudomonadota</taxon>
        <taxon>Alphaproteobacteria</taxon>
        <taxon>Rhodospirillales</taxon>
        <taxon>Zavarziniaceae</taxon>
        <taxon>Zavarzinia</taxon>
    </lineage>
</organism>
<dbReference type="RefSeq" id="WP_109919749.1">
    <property type="nucleotide sequence ID" value="NZ_QGLF01000001.1"/>
</dbReference>
<dbReference type="Proteomes" id="UP000246077">
    <property type="component" value="Unassembled WGS sequence"/>
</dbReference>
<dbReference type="OrthoDB" id="7158889at2"/>
<reference evidence="5" key="1">
    <citation type="submission" date="2018-05" db="EMBL/GenBank/DDBJ databases">
        <title>Zavarzinia sp. HR-AS.</title>
        <authorList>
            <person name="Lee Y."/>
            <person name="Jeon C.O."/>
        </authorList>
    </citation>
    <scope>NUCLEOTIDE SEQUENCE [LARGE SCALE GENOMIC DNA]</scope>
    <source>
        <strain evidence="5">DSM 1231</strain>
    </source>
</reference>
<comment type="similarity">
    <text evidence="2">Belongs to the UPF0174 family.</text>
</comment>
<dbReference type="PANTHER" id="PTHR12184">
    <property type="entry name" value="UBIQUINOL-CYTOCHROME C REDUCTASE COMPLEX ASSEMBLY FACTOR 1 FAMILY MEMBER"/>
    <property type="match status" value="1"/>
</dbReference>
<comment type="caution">
    <text evidence="4">The sequence shown here is derived from an EMBL/GenBank/DDBJ whole genome shotgun (WGS) entry which is preliminary data.</text>
</comment>
<accession>A0A317E9W9</accession>
<feature type="domain" description="Ubiquinol-cytochrome c chaperone" evidence="3">
    <location>
        <begin position="33"/>
        <end position="170"/>
    </location>
</feature>
<evidence type="ECO:0000259" key="3">
    <source>
        <dbReference type="Pfam" id="PF03981"/>
    </source>
</evidence>
<proteinExistence type="inferred from homology"/>